<gene>
    <name evidence="1" type="ORF">BN3087_840011</name>
</gene>
<organism evidence="1">
    <name type="scientific">Sulfurovum sp. enrichment culture clone C5</name>
    <dbReference type="NCBI Taxonomy" id="497650"/>
    <lineage>
        <taxon>Bacteria</taxon>
        <taxon>Pseudomonadati</taxon>
        <taxon>Campylobacterota</taxon>
        <taxon>Epsilonproteobacteria</taxon>
        <taxon>Campylobacterales</taxon>
        <taxon>Sulfurovaceae</taxon>
        <taxon>Sulfurovum</taxon>
        <taxon>environmental samples</taxon>
    </lineage>
</organism>
<name>A0A0S4XRI3_9BACT</name>
<protein>
    <recommendedName>
        <fullName evidence="2">Nucleotidyltransferase</fullName>
    </recommendedName>
</protein>
<proteinExistence type="predicted"/>
<accession>A0A0S4XRI3</accession>
<reference evidence="1" key="1">
    <citation type="submission" date="2015-11" db="EMBL/GenBank/DDBJ databases">
        <authorList>
            <person name="Zhang Y."/>
            <person name="Guo Z."/>
        </authorList>
    </citation>
    <scope>NUCLEOTIDE SEQUENCE</scope>
    <source>
        <strain evidence="1">BN30871</strain>
    </source>
</reference>
<dbReference type="Gene3D" id="3.30.460.40">
    <property type="match status" value="1"/>
</dbReference>
<evidence type="ECO:0000313" key="1">
    <source>
        <dbReference type="EMBL" id="CUV66454.1"/>
    </source>
</evidence>
<dbReference type="SUPFAM" id="SSF81301">
    <property type="entry name" value="Nucleotidyltransferase"/>
    <property type="match status" value="1"/>
</dbReference>
<dbReference type="AlphaFoldDB" id="A0A0S4XRI3"/>
<dbReference type="EMBL" id="FAXN01000089">
    <property type="protein sequence ID" value="CUV66454.1"/>
    <property type="molecule type" value="Genomic_DNA"/>
</dbReference>
<evidence type="ECO:0008006" key="2">
    <source>
        <dbReference type="Google" id="ProtNLM"/>
    </source>
</evidence>
<sequence>MYLTLEYKEIIELFNKYNVKFLVVGAYAMSAFGYSRSTYDIDLYIEKSDDNAINIVTALEDFGIGFEVNKKDFIEDNSIIQIGVAPIRIDILTDIDGVMFEEVYKNKTLHDFGDVKAFIISIDDIIKNKKSTNRLKDKIDVEELMRIKEK</sequence>
<dbReference type="InterPro" id="IPR043519">
    <property type="entry name" value="NT_sf"/>
</dbReference>